<dbReference type="GO" id="GO:0034457">
    <property type="term" value="C:Mpp10 complex"/>
    <property type="evidence" value="ECO:0007669"/>
    <property type="project" value="UniProtKB-UniRule"/>
</dbReference>
<dbReference type="GO" id="GO:0005732">
    <property type="term" value="C:sno(s)RNA-containing ribonucleoprotein complex"/>
    <property type="evidence" value="ECO:0007669"/>
    <property type="project" value="UniProtKB-UniRule"/>
</dbReference>
<evidence type="ECO:0000313" key="9">
    <source>
        <dbReference type="EMBL" id="WBW74098.1"/>
    </source>
</evidence>
<dbReference type="GeneID" id="80876188"/>
<protein>
    <recommendedName>
        <fullName evidence="7">U3 small nucleolar ribonucleoprotein protein MPP10</fullName>
    </recommendedName>
</protein>
<feature type="compositionally biased region" description="Acidic residues" evidence="8">
    <location>
        <begin position="271"/>
        <end position="284"/>
    </location>
</feature>
<dbReference type="EMBL" id="CP115612">
    <property type="protein sequence ID" value="WBW74098.1"/>
    <property type="molecule type" value="Genomic_DNA"/>
</dbReference>
<comment type="similarity">
    <text evidence="6 7">Belongs to the MPP10 family.</text>
</comment>
<feature type="region of interest" description="Disordered" evidence="8">
    <location>
        <begin position="73"/>
        <end position="315"/>
    </location>
</feature>
<evidence type="ECO:0000256" key="5">
    <source>
        <dbReference type="ARBA" id="ARBA00023274"/>
    </source>
</evidence>
<reference evidence="9 10" key="1">
    <citation type="journal article" date="2023" name="G3 (Bethesda)">
        <title>A high-quality reference genome for the fission yeast Schizosaccharomyces osmophilus.</title>
        <authorList>
            <person name="Jia G.S."/>
            <person name="Zhang W.C."/>
            <person name="Liang Y."/>
            <person name="Liu X.H."/>
            <person name="Rhind N."/>
            <person name="Pidoux A."/>
            <person name="Brysch-Herzberg M."/>
            <person name="Du L.L."/>
        </authorList>
    </citation>
    <scope>NUCLEOTIDE SEQUENCE [LARGE SCALE GENOMIC DNA]</scope>
    <source>
        <strain evidence="9 10">CBS 15793</strain>
    </source>
</reference>
<dbReference type="RefSeq" id="XP_056038341.1">
    <property type="nucleotide sequence ID" value="XM_056181499.1"/>
</dbReference>
<feature type="region of interest" description="Disordered" evidence="8">
    <location>
        <begin position="530"/>
        <end position="611"/>
    </location>
</feature>
<dbReference type="KEGG" id="som:SOMG_02708"/>
<evidence type="ECO:0000256" key="4">
    <source>
        <dbReference type="ARBA" id="ARBA00023242"/>
    </source>
</evidence>
<evidence type="ECO:0000256" key="3">
    <source>
        <dbReference type="ARBA" id="ARBA00022552"/>
    </source>
</evidence>
<dbReference type="Pfam" id="PF04006">
    <property type="entry name" value="Mpp10"/>
    <property type="match status" value="1"/>
</dbReference>
<feature type="compositionally biased region" description="Basic and acidic residues" evidence="8">
    <location>
        <begin position="161"/>
        <end position="184"/>
    </location>
</feature>
<evidence type="ECO:0000256" key="2">
    <source>
        <dbReference type="ARBA" id="ARBA00022517"/>
    </source>
</evidence>
<feature type="compositionally biased region" description="Acidic residues" evidence="8">
    <location>
        <begin position="73"/>
        <end position="83"/>
    </location>
</feature>
<evidence type="ECO:0000313" key="10">
    <source>
        <dbReference type="Proteomes" id="UP001212411"/>
    </source>
</evidence>
<keyword evidence="4 7" id="KW-0539">Nucleus</keyword>
<organism evidence="9 10">
    <name type="scientific">Schizosaccharomyces osmophilus</name>
    <dbReference type="NCBI Taxonomy" id="2545709"/>
    <lineage>
        <taxon>Eukaryota</taxon>
        <taxon>Fungi</taxon>
        <taxon>Dikarya</taxon>
        <taxon>Ascomycota</taxon>
        <taxon>Taphrinomycotina</taxon>
        <taxon>Schizosaccharomycetes</taxon>
        <taxon>Schizosaccharomycetales</taxon>
        <taxon>Schizosaccharomycetaceae</taxon>
        <taxon>Schizosaccharomyces</taxon>
    </lineage>
</organism>
<evidence type="ECO:0000256" key="8">
    <source>
        <dbReference type="SAM" id="MobiDB-lite"/>
    </source>
</evidence>
<name>A0AAE9WDW8_9SCHI</name>
<dbReference type="PIRSF" id="PIRSF017300">
    <property type="entry name" value="snoRNP_Mpp10"/>
    <property type="match status" value="1"/>
</dbReference>
<keyword evidence="3 7" id="KW-0698">rRNA processing</keyword>
<accession>A0AAE9WDW8</accession>
<comment type="subcellular location">
    <subcellularLocation>
        <location evidence="1 7">Nucleus</location>
        <location evidence="1 7">Nucleolus</location>
    </subcellularLocation>
</comment>
<dbReference type="GO" id="GO:0006364">
    <property type="term" value="P:rRNA processing"/>
    <property type="evidence" value="ECO:0007669"/>
    <property type="project" value="UniProtKB-KW"/>
</dbReference>
<feature type="compositionally biased region" description="Polar residues" evidence="8">
    <location>
        <begin position="593"/>
        <end position="611"/>
    </location>
</feature>
<dbReference type="PANTHER" id="PTHR17039:SF0">
    <property type="entry name" value="U3 SMALL NUCLEOLAR RIBONUCLEOPROTEIN PROTEIN MPP10"/>
    <property type="match status" value="1"/>
</dbReference>
<evidence type="ECO:0000256" key="6">
    <source>
        <dbReference type="ARBA" id="ARBA00029455"/>
    </source>
</evidence>
<feature type="compositionally biased region" description="Basic and acidic residues" evidence="8">
    <location>
        <begin position="122"/>
        <end position="134"/>
    </location>
</feature>
<feature type="compositionally biased region" description="Acidic residues" evidence="8">
    <location>
        <begin position="107"/>
        <end position="118"/>
    </location>
</feature>
<feature type="compositionally biased region" description="Basic and acidic residues" evidence="8">
    <location>
        <begin position="556"/>
        <end position="571"/>
    </location>
</feature>
<evidence type="ECO:0000256" key="7">
    <source>
        <dbReference type="PIRNR" id="PIRNR017300"/>
    </source>
</evidence>
<dbReference type="GO" id="GO:0032040">
    <property type="term" value="C:small-subunit processome"/>
    <property type="evidence" value="ECO:0007669"/>
    <property type="project" value="TreeGrafter"/>
</dbReference>
<feature type="compositionally biased region" description="Basic residues" evidence="8">
    <location>
        <begin position="543"/>
        <end position="555"/>
    </location>
</feature>
<sequence>MAEETAEILEPTAFLFPDEKASNQLVEEAIGYFSAVKVPSSSPIQKVVTKNLDAWQIYNQLAIAANHTLDDLPDLDVEEEGPSDAESYASGDAQDENQLETSPPESPVEDEGKEDDEFLGFSDREGEEGGHLSDENVEDENEDEGMEMDNSDEEEVEEQVPEDREPKKDAFGLNDKFFDIDEFNKQTVALEEQEAEQNHEIGDEDDDDIDLFVDPEDDEEEEGGPRADSVLYEDFFGPKSAKGRREVSKKNKRDAEANKKKKTKRVPKPEESDEEDQEPENDENTFDRVRKDLFADEEEEEREDSQQLLSSYERDKARISQQIKDLESENVAKKSWTMVGEATSKSRPSNSLLDVDIDFETGAKPVPVQTEETTSVLEDVIKNRILNKSFDDVPRKAPSSLPEFRPSELFELDENKAQQSLADIYEEQYMKKANPNTYQSGADKKRQSDHEEIKAMFEDVSYTLDALSSWHYIPAPAEANVQVVSNAPTLTMEEAQPTASSDAMALAPQEVYQPSMGSRQDETIERSGIAVSKAEMDHTEKQARRRRVRRKHAEKRKALGEKKRGSDKEQVVRQLSRADVQVIGAGGERKKISNQSKGKPAAVQSSNQLLL</sequence>
<dbReference type="PANTHER" id="PTHR17039">
    <property type="entry name" value="U3 SMALL NUCLEOLAR RIBONUCLEOPROTEIN PROTEIN MPP10"/>
    <property type="match status" value="1"/>
</dbReference>
<evidence type="ECO:0000256" key="1">
    <source>
        <dbReference type="ARBA" id="ARBA00004604"/>
    </source>
</evidence>
<proteinExistence type="inferred from homology"/>
<comment type="function">
    <text evidence="7">Involved in nucleolar processing of pre-18S ribosomal RNA.</text>
</comment>
<keyword evidence="10" id="KW-1185">Reference proteome</keyword>
<feature type="compositionally biased region" description="Acidic residues" evidence="8">
    <location>
        <begin position="202"/>
        <end position="222"/>
    </location>
</feature>
<feature type="compositionally biased region" description="Basic and acidic residues" evidence="8">
    <location>
        <begin position="243"/>
        <end position="258"/>
    </location>
</feature>
<keyword evidence="5 7" id="KW-0687">Ribonucleoprotein</keyword>
<keyword evidence="2 7" id="KW-0690">Ribosome biogenesis</keyword>
<dbReference type="Proteomes" id="UP001212411">
    <property type="component" value="Chromosome 2"/>
</dbReference>
<dbReference type="AlphaFoldDB" id="A0AAE9WDW8"/>
<gene>
    <name evidence="9" type="primary">mpp10</name>
    <name evidence="9" type="ORF">SOMG_02708</name>
</gene>
<feature type="compositionally biased region" description="Basic and acidic residues" evidence="8">
    <location>
        <begin position="285"/>
        <end position="294"/>
    </location>
</feature>
<feature type="compositionally biased region" description="Acidic residues" evidence="8">
    <location>
        <begin position="135"/>
        <end position="160"/>
    </location>
</feature>
<dbReference type="InterPro" id="IPR012173">
    <property type="entry name" value="Mpp10"/>
</dbReference>